<protein>
    <submittedName>
        <fullName evidence="1">Uncharacterized protein</fullName>
    </submittedName>
</protein>
<gene>
    <name evidence="1" type="ORF">METZ01_LOCUS234968</name>
</gene>
<organism evidence="1">
    <name type="scientific">marine metagenome</name>
    <dbReference type="NCBI Taxonomy" id="408172"/>
    <lineage>
        <taxon>unclassified sequences</taxon>
        <taxon>metagenomes</taxon>
        <taxon>ecological metagenomes</taxon>
    </lineage>
</organism>
<sequence length="66" mass="7367">VDGGQGLVELRFRRKDTGAVPSVVPHRIDHLTITNIHQRIMESTDRVVTTVDCEICIVANSSRPWA</sequence>
<feature type="non-terminal residue" evidence="1">
    <location>
        <position position="1"/>
    </location>
</feature>
<dbReference type="EMBL" id="UINC01059094">
    <property type="protein sequence ID" value="SVB82114.1"/>
    <property type="molecule type" value="Genomic_DNA"/>
</dbReference>
<proteinExistence type="predicted"/>
<dbReference type="AlphaFoldDB" id="A0A382H4C2"/>
<evidence type="ECO:0000313" key="1">
    <source>
        <dbReference type="EMBL" id="SVB82114.1"/>
    </source>
</evidence>
<name>A0A382H4C2_9ZZZZ</name>
<reference evidence="1" key="1">
    <citation type="submission" date="2018-05" db="EMBL/GenBank/DDBJ databases">
        <authorList>
            <person name="Lanie J.A."/>
            <person name="Ng W.-L."/>
            <person name="Kazmierczak K.M."/>
            <person name="Andrzejewski T.M."/>
            <person name="Davidsen T.M."/>
            <person name="Wayne K.J."/>
            <person name="Tettelin H."/>
            <person name="Glass J.I."/>
            <person name="Rusch D."/>
            <person name="Podicherti R."/>
            <person name="Tsui H.-C.T."/>
            <person name="Winkler M.E."/>
        </authorList>
    </citation>
    <scope>NUCLEOTIDE SEQUENCE</scope>
</reference>
<accession>A0A382H4C2</accession>